<dbReference type="AlphaFoldDB" id="A0A0N1HF88"/>
<dbReference type="STRING" id="1664694.A0A0N1HF88"/>
<dbReference type="Proteomes" id="UP000038010">
    <property type="component" value="Unassembled WGS sequence"/>
</dbReference>
<sequence>MPRGRPTQWQLVVPWLHSRQLVTLPAVNRRLLQYWVENVSQIMTLNPENNPMSFPIVQQLDDSEALVHALQSVSAGHECFYDLSALSTSLEERGKALCTIRKEIQSTTAIRLQSFLAVWMLGFSSQWINNDIHDFGQEHLMAARSILEGLLLQRDFGPDHPFRPLVIGAYLWWDMACSFLVHSSEQTAIDTAQVCAAVTSVRGKFCALVSHATELFYYLCCLGRYCRALVDTGSKNQAFEDYIEQELLMWDNRADGKTLHLLNEAFRLHGIIMLRRICQSVDNDNERYIRSCVIALLDNISKIGTKDPVFKFTTIPLVSAGAELTSQDQQLRTRVTEWNAVIYSYNRLLTNTRVTTLLLDLWSRKDAGQPTDWLRLMLENGWLLMLG</sequence>
<gene>
    <name evidence="3" type="ORF">AB675_6336</name>
</gene>
<protein>
    <recommendedName>
        <fullName evidence="5">Acriflavine sensitivity control protein acr-2</fullName>
    </recommendedName>
</protein>
<evidence type="ECO:0000256" key="1">
    <source>
        <dbReference type="ARBA" id="ARBA00004123"/>
    </source>
</evidence>
<comment type="subcellular location">
    <subcellularLocation>
        <location evidence="1">Nucleus</location>
    </subcellularLocation>
</comment>
<dbReference type="OrthoDB" id="3031538at2759"/>
<dbReference type="GO" id="GO:0000976">
    <property type="term" value="F:transcription cis-regulatory region binding"/>
    <property type="evidence" value="ECO:0007669"/>
    <property type="project" value="TreeGrafter"/>
</dbReference>
<evidence type="ECO:0000313" key="4">
    <source>
        <dbReference type="Proteomes" id="UP000038010"/>
    </source>
</evidence>
<name>A0A0N1HF88_9EURO</name>
<dbReference type="GeneID" id="28738499"/>
<comment type="caution">
    <text evidence="3">The sequence shown here is derived from an EMBL/GenBank/DDBJ whole genome shotgun (WGS) entry which is preliminary data.</text>
</comment>
<dbReference type="VEuPathDB" id="FungiDB:AB675_6336"/>
<keyword evidence="4" id="KW-1185">Reference proteome</keyword>
<dbReference type="PANTHER" id="PTHR37534:SF15">
    <property type="entry name" value="ZN(II)2CYS6 TRANSCRIPTION FACTOR (EUROFUNG)"/>
    <property type="match status" value="1"/>
</dbReference>
<dbReference type="GO" id="GO:0003700">
    <property type="term" value="F:DNA-binding transcription factor activity"/>
    <property type="evidence" value="ECO:0007669"/>
    <property type="project" value="TreeGrafter"/>
</dbReference>
<accession>A0A0N1HF88</accession>
<dbReference type="Pfam" id="PF11951">
    <property type="entry name" value="Fungal_trans_2"/>
    <property type="match status" value="1"/>
</dbReference>
<dbReference type="GO" id="GO:0045944">
    <property type="term" value="P:positive regulation of transcription by RNA polymerase II"/>
    <property type="evidence" value="ECO:0007669"/>
    <property type="project" value="TreeGrafter"/>
</dbReference>
<organism evidence="3 4">
    <name type="scientific">Cyphellophora attinorum</name>
    <dbReference type="NCBI Taxonomy" id="1664694"/>
    <lineage>
        <taxon>Eukaryota</taxon>
        <taxon>Fungi</taxon>
        <taxon>Dikarya</taxon>
        <taxon>Ascomycota</taxon>
        <taxon>Pezizomycotina</taxon>
        <taxon>Eurotiomycetes</taxon>
        <taxon>Chaetothyriomycetidae</taxon>
        <taxon>Chaetothyriales</taxon>
        <taxon>Cyphellophoraceae</taxon>
        <taxon>Cyphellophora</taxon>
    </lineage>
</organism>
<keyword evidence="2" id="KW-0539">Nucleus</keyword>
<evidence type="ECO:0000256" key="2">
    <source>
        <dbReference type="ARBA" id="ARBA00023242"/>
    </source>
</evidence>
<dbReference type="GO" id="GO:0005634">
    <property type="term" value="C:nucleus"/>
    <property type="evidence" value="ECO:0007669"/>
    <property type="project" value="UniProtKB-SubCell"/>
</dbReference>
<reference evidence="3 4" key="1">
    <citation type="submission" date="2015-06" db="EMBL/GenBank/DDBJ databases">
        <title>Draft genome of the ant-associated black yeast Phialophora attae CBS 131958.</title>
        <authorList>
            <person name="Moreno L.F."/>
            <person name="Stielow B.J."/>
            <person name="de Hoog S."/>
            <person name="Vicente V.A."/>
            <person name="Weiss V.A."/>
            <person name="de Vries M."/>
            <person name="Cruz L.M."/>
            <person name="Souza E.M."/>
        </authorList>
    </citation>
    <scope>NUCLEOTIDE SEQUENCE [LARGE SCALE GENOMIC DNA]</scope>
    <source>
        <strain evidence="3 4">CBS 131958</strain>
    </source>
</reference>
<dbReference type="RefSeq" id="XP_018003753.1">
    <property type="nucleotide sequence ID" value="XM_018146619.1"/>
</dbReference>
<dbReference type="EMBL" id="LFJN01000004">
    <property type="protein sequence ID" value="KPI43790.1"/>
    <property type="molecule type" value="Genomic_DNA"/>
</dbReference>
<dbReference type="InterPro" id="IPR021858">
    <property type="entry name" value="Fun_TF"/>
</dbReference>
<evidence type="ECO:0008006" key="5">
    <source>
        <dbReference type="Google" id="ProtNLM"/>
    </source>
</evidence>
<evidence type="ECO:0000313" key="3">
    <source>
        <dbReference type="EMBL" id="KPI43790.1"/>
    </source>
</evidence>
<proteinExistence type="predicted"/>
<dbReference type="PANTHER" id="PTHR37534">
    <property type="entry name" value="TRANSCRIPTIONAL ACTIVATOR PROTEIN UGA3"/>
    <property type="match status" value="1"/>
</dbReference>